<name>A0A6S7G227_PARCT</name>
<sequence>MPNERSESPTQAYTVLILWLYRRFKKLLDDGKNEEQVREAILSTCIAYDNMCHVDSLKAAKHDLPFPSPLDKAWKLVSKVIDRLHLRNHVDPKCKRLYNTNDKIPEHYNTMACEQTFVWASRYKKIVCAMPHLHQFFFLHRLVKYITTSTQKNATSYVKYRYFQNQNQGNHSHINT</sequence>
<gene>
    <name evidence="1" type="ORF">PACLA_8A042578</name>
</gene>
<dbReference type="AlphaFoldDB" id="A0A6S7G227"/>
<accession>A0A6S7G227</accession>
<comment type="caution">
    <text evidence="1">The sequence shown here is derived from an EMBL/GenBank/DDBJ whole genome shotgun (WGS) entry which is preliminary data.</text>
</comment>
<reference evidence="1" key="1">
    <citation type="submission" date="2020-04" db="EMBL/GenBank/DDBJ databases">
        <authorList>
            <person name="Alioto T."/>
            <person name="Alioto T."/>
            <person name="Gomez Garrido J."/>
        </authorList>
    </citation>
    <scope>NUCLEOTIDE SEQUENCE</scope>
    <source>
        <strain evidence="1">A484AB</strain>
    </source>
</reference>
<dbReference type="OrthoDB" id="10011386at2759"/>
<keyword evidence="2" id="KW-1185">Reference proteome</keyword>
<protein>
    <submittedName>
        <fullName evidence="1">Uncharacterized protein</fullName>
    </submittedName>
</protein>
<proteinExistence type="predicted"/>
<evidence type="ECO:0000313" key="1">
    <source>
        <dbReference type="EMBL" id="CAB3980021.1"/>
    </source>
</evidence>
<organism evidence="1 2">
    <name type="scientific">Paramuricea clavata</name>
    <name type="common">Red gorgonian</name>
    <name type="synonym">Violescent sea-whip</name>
    <dbReference type="NCBI Taxonomy" id="317549"/>
    <lineage>
        <taxon>Eukaryota</taxon>
        <taxon>Metazoa</taxon>
        <taxon>Cnidaria</taxon>
        <taxon>Anthozoa</taxon>
        <taxon>Octocorallia</taxon>
        <taxon>Malacalcyonacea</taxon>
        <taxon>Plexauridae</taxon>
        <taxon>Paramuricea</taxon>
    </lineage>
</organism>
<dbReference type="Proteomes" id="UP001152795">
    <property type="component" value="Unassembled WGS sequence"/>
</dbReference>
<dbReference type="EMBL" id="CACRXK020000251">
    <property type="protein sequence ID" value="CAB3980021.1"/>
    <property type="molecule type" value="Genomic_DNA"/>
</dbReference>
<evidence type="ECO:0000313" key="2">
    <source>
        <dbReference type="Proteomes" id="UP001152795"/>
    </source>
</evidence>